<feature type="domain" description="ABC transmembrane type-1" evidence="8">
    <location>
        <begin position="91"/>
        <end position="307"/>
    </location>
</feature>
<dbReference type="Proteomes" id="UP000008457">
    <property type="component" value="Chromosome"/>
</dbReference>
<dbReference type="PROSITE" id="PS50928">
    <property type="entry name" value="ABC_TM1"/>
    <property type="match status" value="1"/>
</dbReference>
<evidence type="ECO:0000256" key="2">
    <source>
        <dbReference type="ARBA" id="ARBA00022448"/>
    </source>
</evidence>
<keyword evidence="2 7" id="KW-0813">Transport</keyword>
<dbReference type="STRING" id="697281.Mahau_1800"/>
<evidence type="ECO:0000256" key="7">
    <source>
        <dbReference type="RuleBase" id="RU363032"/>
    </source>
</evidence>
<reference evidence="9 10" key="2">
    <citation type="journal article" date="2011" name="Stand. Genomic Sci.">
        <title>Complete genome sequence of Mahella australiensis type strain (50-1 BON).</title>
        <authorList>
            <person name="Sikorski J."/>
            <person name="Teshima H."/>
            <person name="Nolan M."/>
            <person name="Lucas S."/>
            <person name="Hammon N."/>
            <person name="Deshpande S."/>
            <person name="Cheng J.F."/>
            <person name="Pitluck S."/>
            <person name="Liolios K."/>
            <person name="Pagani I."/>
            <person name="Ivanova N."/>
            <person name="Huntemann M."/>
            <person name="Mavromatis K."/>
            <person name="Ovchinikova G."/>
            <person name="Pati A."/>
            <person name="Tapia R."/>
            <person name="Han C."/>
            <person name="Goodwin L."/>
            <person name="Chen A."/>
            <person name="Palaniappan K."/>
            <person name="Land M."/>
            <person name="Hauser L."/>
            <person name="Ngatchou-Djao O.D."/>
            <person name="Rohde M."/>
            <person name="Pukall R."/>
            <person name="Spring S."/>
            <person name="Abt B."/>
            <person name="Goker M."/>
            <person name="Detter J.C."/>
            <person name="Woyke T."/>
            <person name="Bristow J."/>
            <person name="Markowitz V."/>
            <person name="Hugenholtz P."/>
            <person name="Eisen J.A."/>
            <person name="Kyrpides N.C."/>
            <person name="Klenk H.P."/>
            <person name="Lapidus A."/>
        </authorList>
    </citation>
    <scope>NUCLEOTIDE SEQUENCE [LARGE SCALE GENOMIC DNA]</scope>
    <source>
        <strain evidence="10">DSM 15567 / CIP 107919 / 50-1 BON</strain>
    </source>
</reference>
<dbReference type="PANTHER" id="PTHR30193:SF37">
    <property type="entry name" value="INNER MEMBRANE ABC TRANSPORTER PERMEASE PROTEIN YCJO"/>
    <property type="match status" value="1"/>
</dbReference>
<evidence type="ECO:0000313" key="10">
    <source>
        <dbReference type="Proteomes" id="UP000008457"/>
    </source>
</evidence>
<dbReference type="OrthoDB" id="9783627at2"/>
<keyword evidence="4 7" id="KW-0812">Transmembrane</keyword>
<accession>F4A0T5</accession>
<dbReference type="eggNOG" id="COG1175">
    <property type="taxonomic scope" value="Bacteria"/>
</dbReference>
<dbReference type="Gene3D" id="1.10.3720.10">
    <property type="entry name" value="MetI-like"/>
    <property type="match status" value="1"/>
</dbReference>
<protein>
    <submittedName>
        <fullName evidence="9">Carbohydrate ABC transporter membrane protein 1, CUT1 family</fullName>
    </submittedName>
</protein>
<comment type="similarity">
    <text evidence="7">Belongs to the binding-protein-dependent transport system permease family.</text>
</comment>
<feature type="transmembrane region" description="Helical" evidence="7">
    <location>
        <begin position="286"/>
        <end position="307"/>
    </location>
</feature>
<evidence type="ECO:0000256" key="6">
    <source>
        <dbReference type="ARBA" id="ARBA00023136"/>
    </source>
</evidence>
<dbReference type="PANTHER" id="PTHR30193">
    <property type="entry name" value="ABC TRANSPORTER PERMEASE PROTEIN"/>
    <property type="match status" value="1"/>
</dbReference>
<dbReference type="HOGENOM" id="CLU_016047_0_2_9"/>
<dbReference type="InterPro" id="IPR035906">
    <property type="entry name" value="MetI-like_sf"/>
</dbReference>
<sequence length="314" mass="35492">MSSTNISVENGINAGLPYKLRKTWQEVKKNRESYYLMAPYMILFILFVVLPVIVSVVLSFSYYNIIEPPKFIGWSNYKLLLLDDDVFLIALKNTFKFAIITGPVSYFACLLFAWFINELKPLLRSFATLLFYAPSIAGNVFFIWSYIFSGDAYGLVNGVLMSLGLIDKPVLWLQDPNINLYIIMLVQLWMSLGTSFLAFIAGLQGVDKTLYEAGAIDGIRNRWQELYHITLPAMKPQLIFGAIMQVTATFAVSDVCSQLAGFPSPLYSAHTIVLHMMDYGSIRYEMGYASAVAVILFLITVTINQLVRHFLKPD</sequence>
<dbReference type="InterPro" id="IPR051393">
    <property type="entry name" value="ABC_transporter_permease"/>
</dbReference>
<keyword evidence="6 7" id="KW-0472">Membrane</keyword>
<evidence type="ECO:0000256" key="5">
    <source>
        <dbReference type="ARBA" id="ARBA00022989"/>
    </source>
</evidence>
<keyword evidence="5 7" id="KW-1133">Transmembrane helix</keyword>
<organism evidence="9 10">
    <name type="scientific">Mahella australiensis (strain DSM 15567 / CIP 107919 / 50-1 BON)</name>
    <dbReference type="NCBI Taxonomy" id="697281"/>
    <lineage>
        <taxon>Bacteria</taxon>
        <taxon>Bacillati</taxon>
        <taxon>Bacillota</taxon>
        <taxon>Clostridia</taxon>
        <taxon>Thermoanaerobacterales</taxon>
        <taxon>Thermoanaerobacterales Family IV. Incertae Sedis</taxon>
        <taxon>Mahella</taxon>
    </lineage>
</organism>
<gene>
    <name evidence="9" type="ordered locus">Mahau_1800</name>
</gene>
<feature type="transmembrane region" description="Helical" evidence="7">
    <location>
        <begin position="97"/>
        <end position="117"/>
    </location>
</feature>
<evidence type="ECO:0000256" key="4">
    <source>
        <dbReference type="ARBA" id="ARBA00022692"/>
    </source>
</evidence>
<dbReference type="CDD" id="cd06261">
    <property type="entry name" value="TM_PBP2"/>
    <property type="match status" value="1"/>
</dbReference>
<dbReference type="SUPFAM" id="SSF161098">
    <property type="entry name" value="MetI-like"/>
    <property type="match status" value="1"/>
</dbReference>
<evidence type="ECO:0000313" key="9">
    <source>
        <dbReference type="EMBL" id="AEE96981.1"/>
    </source>
</evidence>
<dbReference type="GO" id="GO:0005886">
    <property type="term" value="C:plasma membrane"/>
    <property type="evidence" value="ECO:0007669"/>
    <property type="project" value="UniProtKB-SubCell"/>
</dbReference>
<dbReference type="RefSeq" id="WP_013781409.1">
    <property type="nucleotide sequence ID" value="NC_015520.1"/>
</dbReference>
<evidence type="ECO:0000256" key="1">
    <source>
        <dbReference type="ARBA" id="ARBA00004651"/>
    </source>
</evidence>
<keyword evidence="10" id="KW-1185">Reference proteome</keyword>
<comment type="subcellular location">
    <subcellularLocation>
        <location evidence="1 7">Cell membrane</location>
        <topology evidence="1 7">Multi-pass membrane protein</topology>
    </subcellularLocation>
</comment>
<feature type="transmembrane region" description="Helical" evidence="7">
    <location>
        <begin position="129"/>
        <end position="147"/>
    </location>
</feature>
<dbReference type="InterPro" id="IPR000515">
    <property type="entry name" value="MetI-like"/>
</dbReference>
<reference evidence="10" key="1">
    <citation type="submission" date="2010-11" db="EMBL/GenBank/DDBJ databases">
        <title>The complete genome of Mahella australiensis DSM 15567.</title>
        <authorList>
            <consortium name="US DOE Joint Genome Institute (JGI-PGF)"/>
            <person name="Lucas S."/>
            <person name="Copeland A."/>
            <person name="Lapidus A."/>
            <person name="Bruce D."/>
            <person name="Goodwin L."/>
            <person name="Pitluck S."/>
            <person name="Kyrpides N."/>
            <person name="Mavromatis K."/>
            <person name="Pagani I."/>
            <person name="Ivanova N."/>
            <person name="Teshima H."/>
            <person name="Brettin T."/>
            <person name="Detter J.C."/>
            <person name="Han C."/>
            <person name="Tapia R."/>
            <person name="Land M."/>
            <person name="Hauser L."/>
            <person name="Markowitz V."/>
            <person name="Cheng J.-F."/>
            <person name="Hugenholtz P."/>
            <person name="Woyke T."/>
            <person name="Wu D."/>
            <person name="Spring S."/>
            <person name="Pukall R."/>
            <person name="Steenblock K."/>
            <person name="Schneider S."/>
            <person name="Klenk H.-P."/>
            <person name="Eisen J.A."/>
        </authorList>
    </citation>
    <scope>NUCLEOTIDE SEQUENCE [LARGE SCALE GENOMIC DNA]</scope>
    <source>
        <strain evidence="10">DSM 15567 / CIP 107919 / 50-1 BON</strain>
    </source>
</reference>
<feature type="transmembrane region" description="Helical" evidence="7">
    <location>
        <begin position="38"/>
        <end position="63"/>
    </location>
</feature>
<proteinExistence type="inferred from homology"/>
<feature type="transmembrane region" description="Helical" evidence="7">
    <location>
        <begin position="180"/>
        <end position="201"/>
    </location>
</feature>
<dbReference type="AlphaFoldDB" id="F4A0T5"/>
<dbReference type="KEGG" id="mas:Mahau_1800"/>
<dbReference type="GO" id="GO:0055085">
    <property type="term" value="P:transmembrane transport"/>
    <property type="evidence" value="ECO:0007669"/>
    <property type="project" value="InterPro"/>
</dbReference>
<keyword evidence="3" id="KW-1003">Cell membrane</keyword>
<dbReference type="EMBL" id="CP002360">
    <property type="protein sequence ID" value="AEE96981.1"/>
    <property type="molecule type" value="Genomic_DNA"/>
</dbReference>
<evidence type="ECO:0000259" key="8">
    <source>
        <dbReference type="PROSITE" id="PS50928"/>
    </source>
</evidence>
<dbReference type="Pfam" id="PF00528">
    <property type="entry name" value="BPD_transp_1"/>
    <property type="match status" value="1"/>
</dbReference>
<name>F4A0T5_MAHA5</name>
<evidence type="ECO:0000256" key="3">
    <source>
        <dbReference type="ARBA" id="ARBA00022475"/>
    </source>
</evidence>